<reference evidence="3" key="1">
    <citation type="journal article" date="2014" name="Int. J. Syst. Evol. Microbiol.">
        <title>Complete genome sequence of Corynebacterium casei LMG S-19264T (=DSM 44701T), isolated from a smear-ripened cheese.</title>
        <authorList>
            <consortium name="US DOE Joint Genome Institute (JGI-PGF)"/>
            <person name="Walter F."/>
            <person name="Albersmeier A."/>
            <person name="Kalinowski J."/>
            <person name="Ruckert C."/>
        </authorList>
    </citation>
    <scope>NUCLEOTIDE SEQUENCE</scope>
    <source>
        <strain evidence="3">CGMCC 1.15493</strain>
    </source>
</reference>
<dbReference type="Proteomes" id="UP000613160">
    <property type="component" value="Unassembled WGS sequence"/>
</dbReference>
<keyword evidence="4" id="KW-1185">Reference proteome</keyword>
<comment type="caution">
    <text evidence="3">The sequence shown here is derived from an EMBL/GenBank/DDBJ whole genome shotgun (WGS) entry which is preliminary data.</text>
</comment>
<reference evidence="3" key="2">
    <citation type="submission" date="2020-09" db="EMBL/GenBank/DDBJ databases">
        <authorList>
            <person name="Sun Q."/>
            <person name="Zhou Y."/>
        </authorList>
    </citation>
    <scope>NUCLEOTIDE SEQUENCE</scope>
    <source>
        <strain evidence="3">CGMCC 1.15493</strain>
    </source>
</reference>
<accession>A0A917DI67</accession>
<dbReference type="AlphaFoldDB" id="A0A917DI67"/>
<dbReference type="SUPFAM" id="SSF51735">
    <property type="entry name" value="NAD(P)-binding Rossmann-fold domains"/>
    <property type="match status" value="1"/>
</dbReference>
<sequence>MEMKVFVVGIGGGVGRRVAKKLTESGDEATGPVRRPQVGNELATEGISTVPGNIVTMSVGDLAGAMRGSDAVVFTAGAGGKDRPDATVQIDGDGPSKLAAAAELAGVRHFILVSVFPEAWRERRMDDDFELYMAEKKKAETKLVLTDLDWVIVRPSALTDRPGAGRVDLGLTKIHDEISRDDVADTIIELLRNPDLHHVILEVTAGAQAIVEAVAAIKGWRIPNAPAREALA</sequence>
<dbReference type="PANTHER" id="PTHR15020:SF50">
    <property type="entry name" value="UPF0659 PROTEIN YMR090W"/>
    <property type="match status" value="1"/>
</dbReference>
<feature type="domain" description="NAD(P)-binding" evidence="2">
    <location>
        <begin position="11"/>
        <end position="194"/>
    </location>
</feature>
<protein>
    <submittedName>
        <fullName evidence="3">NAD-dependent dehydratase</fullName>
    </submittedName>
</protein>
<feature type="region of interest" description="Disordered" evidence="1">
    <location>
        <begin position="22"/>
        <end position="41"/>
    </location>
</feature>
<dbReference type="PANTHER" id="PTHR15020">
    <property type="entry name" value="FLAVIN REDUCTASE-RELATED"/>
    <property type="match status" value="1"/>
</dbReference>
<name>A0A917DI67_9HYPH</name>
<proteinExistence type="predicted"/>
<dbReference type="InterPro" id="IPR016040">
    <property type="entry name" value="NAD(P)-bd_dom"/>
</dbReference>
<gene>
    <name evidence="3" type="ORF">GCM10011335_49170</name>
</gene>
<evidence type="ECO:0000313" key="3">
    <source>
        <dbReference type="EMBL" id="GGD40611.1"/>
    </source>
</evidence>
<dbReference type="Gene3D" id="3.40.50.720">
    <property type="entry name" value="NAD(P)-binding Rossmann-like Domain"/>
    <property type="match status" value="1"/>
</dbReference>
<organism evidence="3 4">
    <name type="scientific">Aureimonas glaciei</name>
    <dbReference type="NCBI Taxonomy" id="1776957"/>
    <lineage>
        <taxon>Bacteria</taxon>
        <taxon>Pseudomonadati</taxon>
        <taxon>Pseudomonadota</taxon>
        <taxon>Alphaproteobacteria</taxon>
        <taxon>Hyphomicrobiales</taxon>
        <taxon>Aurantimonadaceae</taxon>
        <taxon>Aureimonas</taxon>
    </lineage>
</organism>
<evidence type="ECO:0000256" key="1">
    <source>
        <dbReference type="SAM" id="MobiDB-lite"/>
    </source>
</evidence>
<dbReference type="Pfam" id="PF13460">
    <property type="entry name" value="NAD_binding_10"/>
    <property type="match status" value="1"/>
</dbReference>
<dbReference type="InterPro" id="IPR036291">
    <property type="entry name" value="NAD(P)-bd_dom_sf"/>
</dbReference>
<evidence type="ECO:0000313" key="4">
    <source>
        <dbReference type="Proteomes" id="UP000613160"/>
    </source>
</evidence>
<dbReference type="EMBL" id="BMJJ01000016">
    <property type="protein sequence ID" value="GGD40611.1"/>
    <property type="molecule type" value="Genomic_DNA"/>
</dbReference>
<evidence type="ECO:0000259" key="2">
    <source>
        <dbReference type="Pfam" id="PF13460"/>
    </source>
</evidence>